<organism evidence="1 2">
    <name type="scientific">Salinimicrobium profundisediminis</name>
    <dbReference type="NCBI Taxonomy" id="2994553"/>
    <lineage>
        <taxon>Bacteria</taxon>
        <taxon>Pseudomonadati</taxon>
        <taxon>Bacteroidota</taxon>
        <taxon>Flavobacteriia</taxon>
        <taxon>Flavobacteriales</taxon>
        <taxon>Flavobacteriaceae</taxon>
        <taxon>Salinimicrobium</taxon>
    </lineage>
</organism>
<dbReference type="AlphaFoldDB" id="A0A9X3CYI2"/>
<dbReference type="EMBL" id="JAPJDA010000021">
    <property type="protein sequence ID" value="MCX2839084.1"/>
    <property type="molecule type" value="Genomic_DNA"/>
</dbReference>
<proteinExistence type="predicted"/>
<sequence>MKTPYMNIYSVLKINRFIVMLVVSLAFLSSALSLWSVFDLNQKMLNSMFAVNTDGSVIPLKLSSAKENLEVEALAHLEMFHQYFYGIDASNYEKHLEKALWLGNSSVDNIYRQKKADGLYNRLIQYSLVQKVQSVQTALDLSREPYEFRTTTIFEINRGKVLDEYELITTGKLIHVDRHFPRNSHGLLITDFFENSLKKLSDESR</sequence>
<reference evidence="1" key="1">
    <citation type="submission" date="2022-11" db="EMBL/GenBank/DDBJ databases">
        <title>Salinimicrobium profundisediminis sp. nov., isolated from deep-sea sediment of the Mariana Trench.</title>
        <authorList>
            <person name="Fu H."/>
        </authorList>
    </citation>
    <scope>NUCLEOTIDE SEQUENCE</scope>
    <source>
        <strain evidence="1">MT39</strain>
    </source>
</reference>
<dbReference type="Proteomes" id="UP001148482">
    <property type="component" value="Unassembled WGS sequence"/>
</dbReference>
<evidence type="ECO:0000313" key="2">
    <source>
        <dbReference type="Proteomes" id="UP001148482"/>
    </source>
</evidence>
<accession>A0A9X3CYI2</accession>
<comment type="caution">
    <text evidence="1">The sequence shown here is derived from an EMBL/GenBank/DDBJ whole genome shotgun (WGS) entry which is preliminary data.</text>
</comment>
<evidence type="ECO:0000313" key="1">
    <source>
        <dbReference type="EMBL" id="MCX2839084.1"/>
    </source>
</evidence>
<gene>
    <name evidence="1" type="ORF">OQ279_13085</name>
</gene>
<name>A0A9X3CYI2_9FLAO</name>
<protein>
    <submittedName>
        <fullName evidence="1">Conjugal transfer protein TraK</fullName>
    </submittedName>
</protein>
<dbReference type="RefSeq" id="WP_266070400.1">
    <property type="nucleotide sequence ID" value="NZ_JAPJDA010000021.1"/>
</dbReference>
<keyword evidence="2" id="KW-1185">Reference proteome</keyword>